<feature type="compositionally biased region" description="Basic and acidic residues" evidence="9">
    <location>
        <begin position="12"/>
        <end position="21"/>
    </location>
</feature>
<comment type="catalytic activity">
    <reaction evidence="7 8">
        <text>1D-myo-inositol 1,3,4,6-tetrakisphosphate + ATP = 1D-myo-inositol 1,3,4,5,6-pentakisphosphate + ADP + H(+)</text>
        <dbReference type="Rhea" id="RHEA:12717"/>
        <dbReference type="ChEBI" id="CHEBI:15378"/>
        <dbReference type="ChEBI" id="CHEBI:30616"/>
        <dbReference type="ChEBI" id="CHEBI:57660"/>
        <dbReference type="ChEBI" id="CHEBI:57733"/>
        <dbReference type="ChEBI" id="CHEBI:456216"/>
        <dbReference type="EC" id="2.7.1.140"/>
    </reaction>
</comment>
<dbReference type="PANTHER" id="PTHR12400">
    <property type="entry name" value="INOSITOL POLYPHOSPHATE KINASE"/>
    <property type="match status" value="1"/>
</dbReference>
<dbReference type="AlphaFoldDB" id="A0A453SR03"/>
<dbReference type="EC" id="2.7.1.151" evidence="8"/>
<dbReference type="GO" id="GO:0005737">
    <property type="term" value="C:cytoplasm"/>
    <property type="evidence" value="ECO:0007669"/>
    <property type="project" value="TreeGrafter"/>
</dbReference>
<reference evidence="11" key="2">
    <citation type="journal article" date="2017" name="Nat. Plants">
        <title>The Aegilops tauschii genome reveals multiple impacts of transposons.</title>
        <authorList>
            <person name="Zhao G."/>
            <person name="Zou C."/>
            <person name="Li K."/>
            <person name="Wang K."/>
            <person name="Li T."/>
            <person name="Gao L."/>
            <person name="Zhang X."/>
            <person name="Wang H."/>
            <person name="Yang Z."/>
            <person name="Liu X."/>
            <person name="Jiang W."/>
            <person name="Mao L."/>
            <person name="Kong X."/>
            <person name="Jiao Y."/>
            <person name="Jia J."/>
        </authorList>
    </citation>
    <scope>NUCLEOTIDE SEQUENCE [LARGE SCALE GENOMIC DNA]</scope>
    <source>
        <strain evidence="11">cv. AL8/78</strain>
    </source>
</reference>
<keyword evidence="2 8" id="KW-0808">Transferase</keyword>
<organism evidence="10 11">
    <name type="scientific">Aegilops tauschii subsp. strangulata</name>
    <name type="common">Goatgrass</name>
    <dbReference type="NCBI Taxonomy" id="200361"/>
    <lineage>
        <taxon>Eukaryota</taxon>
        <taxon>Viridiplantae</taxon>
        <taxon>Streptophyta</taxon>
        <taxon>Embryophyta</taxon>
        <taxon>Tracheophyta</taxon>
        <taxon>Spermatophyta</taxon>
        <taxon>Magnoliopsida</taxon>
        <taxon>Liliopsida</taxon>
        <taxon>Poales</taxon>
        <taxon>Poaceae</taxon>
        <taxon>BOP clade</taxon>
        <taxon>Pooideae</taxon>
        <taxon>Triticodae</taxon>
        <taxon>Triticeae</taxon>
        <taxon>Triticinae</taxon>
        <taxon>Aegilops</taxon>
    </lineage>
</organism>
<dbReference type="SUPFAM" id="SSF56104">
    <property type="entry name" value="SAICAR synthase-like"/>
    <property type="match status" value="1"/>
</dbReference>
<dbReference type="Gramene" id="AET7Gv21033900.2">
    <property type="protein sequence ID" value="AET7Gv21033900.2"/>
    <property type="gene ID" value="AET7Gv21033900"/>
</dbReference>
<name>A0A453SR03_AEGTS</name>
<evidence type="ECO:0000313" key="11">
    <source>
        <dbReference type="Proteomes" id="UP000015105"/>
    </source>
</evidence>
<evidence type="ECO:0000256" key="8">
    <source>
        <dbReference type="RuleBase" id="RU363090"/>
    </source>
</evidence>
<reference evidence="10" key="3">
    <citation type="journal article" date="2017" name="Nature">
        <title>Genome sequence of the progenitor of the wheat D genome Aegilops tauschii.</title>
        <authorList>
            <person name="Luo M.C."/>
            <person name="Gu Y.Q."/>
            <person name="Puiu D."/>
            <person name="Wang H."/>
            <person name="Twardziok S.O."/>
            <person name="Deal K.R."/>
            <person name="Huo N."/>
            <person name="Zhu T."/>
            <person name="Wang L."/>
            <person name="Wang Y."/>
            <person name="McGuire P.E."/>
            <person name="Liu S."/>
            <person name="Long H."/>
            <person name="Ramasamy R.K."/>
            <person name="Rodriguez J.C."/>
            <person name="Van S.L."/>
            <person name="Yuan L."/>
            <person name="Wang Z."/>
            <person name="Xia Z."/>
            <person name="Xiao L."/>
            <person name="Anderson O.D."/>
            <person name="Ouyang S."/>
            <person name="Liang Y."/>
            <person name="Zimin A.V."/>
            <person name="Pertea G."/>
            <person name="Qi P."/>
            <person name="Bennetzen J.L."/>
            <person name="Dai X."/>
            <person name="Dawson M.W."/>
            <person name="Muller H.G."/>
            <person name="Kugler K."/>
            <person name="Rivarola-Duarte L."/>
            <person name="Spannagl M."/>
            <person name="Mayer K.F.X."/>
            <person name="Lu F.H."/>
            <person name="Bevan M.W."/>
            <person name="Leroy P."/>
            <person name="Li P."/>
            <person name="You F.M."/>
            <person name="Sun Q."/>
            <person name="Liu Z."/>
            <person name="Lyons E."/>
            <person name="Wicker T."/>
            <person name="Salzberg S.L."/>
            <person name="Devos K.M."/>
            <person name="Dvorak J."/>
        </authorList>
    </citation>
    <scope>NUCLEOTIDE SEQUENCE [LARGE SCALE GENOMIC DNA]</scope>
    <source>
        <strain evidence="10">cv. AL8/78</strain>
    </source>
</reference>
<dbReference type="InterPro" id="IPR038286">
    <property type="entry name" value="IPK_sf"/>
</dbReference>
<keyword evidence="5 8" id="KW-0067">ATP-binding</keyword>
<dbReference type="Pfam" id="PF03770">
    <property type="entry name" value="IPK"/>
    <property type="match status" value="1"/>
</dbReference>
<dbReference type="GO" id="GO:0005524">
    <property type="term" value="F:ATP binding"/>
    <property type="evidence" value="ECO:0007669"/>
    <property type="project" value="UniProtKB-KW"/>
</dbReference>
<dbReference type="PANTHER" id="PTHR12400:SF51">
    <property type="entry name" value="INOSITOL POLYPHOSPHATE MULTIKINASE"/>
    <property type="match status" value="1"/>
</dbReference>
<sequence length="358" mass="38933">PPCNTARNKSTRSVETEENRQNKSHNTAISGSLCPLEKKISSGDTLYIPRGGLPNQPTHPPPRPAPHRRHHVRSPRPGAPGRRPPRRARQARPARRRRRPLFYKPLQALDRGEQELAFYTAFSAHPDVPPRIRDAFFPRFHGTRLLPTAASPGESHPHLILDDLLKGLAAPSVTDIKIGACTWPPRAPEPYVAKCLAKDRGSTSVLLGFRVSGVMVSDPSGAVWRPDRSELKGTDIPGVRRMLRRYVSSAGGDGGGEDCALAAAVYGGEGGVLAQLRELKAWFEVQTLFHFYSASILLSYDANAVTAPGGAPRVKLVDFAHVVESEGVIDHNFLGGLCSLIKFIDDIVSSDKAPPAQS</sequence>
<evidence type="ECO:0000256" key="1">
    <source>
        <dbReference type="ARBA" id="ARBA00007374"/>
    </source>
</evidence>
<reference evidence="10" key="5">
    <citation type="journal article" date="2021" name="G3 (Bethesda)">
        <title>Aegilops tauschii genome assembly Aet v5.0 features greater sequence contiguity and improved annotation.</title>
        <authorList>
            <person name="Wang L."/>
            <person name="Zhu T."/>
            <person name="Rodriguez J.C."/>
            <person name="Deal K.R."/>
            <person name="Dubcovsky J."/>
            <person name="McGuire P.E."/>
            <person name="Lux T."/>
            <person name="Spannagl M."/>
            <person name="Mayer K.F.X."/>
            <person name="Baldrich P."/>
            <person name="Meyers B.C."/>
            <person name="Huo N."/>
            <person name="Gu Y.Q."/>
            <person name="Zhou H."/>
            <person name="Devos K.M."/>
            <person name="Bennetzen J.L."/>
            <person name="Unver T."/>
            <person name="Budak H."/>
            <person name="Gulick P.J."/>
            <person name="Galiba G."/>
            <person name="Kalapos B."/>
            <person name="Nelson D.R."/>
            <person name="Li P."/>
            <person name="You F.M."/>
            <person name="Luo M.C."/>
            <person name="Dvorak J."/>
        </authorList>
    </citation>
    <scope>NUCLEOTIDE SEQUENCE [LARGE SCALE GENOMIC DNA]</scope>
    <source>
        <strain evidence="10">cv. AL8/78</strain>
    </source>
</reference>
<comment type="catalytic activity">
    <reaction evidence="6 8">
        <text>1D-myo-inositol 1,4,5-trisphosphate + 2 ATP = 1D-myo-inositol 1,3,4,5,6-pentakisphosphate + 2 ADP + 2 H(+)</text>
        <dbReference type="Rhea" id="RHEA:32359"/>
        <dbReference type="ChEBI" id="CHEBI:15378"/>
        <dbReference type="ChEBI" id="CHEBI:30616"/>
        <dbReference type="ChEBI" id="CHEBI:57733"/>
        <dbReference type="ChEBI" id="CHEBI:203600"/>
        <dbReference type="ChEBI" id="CHEBI:456216"/>
        <dbReference type="EC" id="2.7.1.151"/>
    </reaction>
</comment>
<proteinExistence type="inferred from homology"/>
<evidence type="ECO:0000256" key="9">
    <source>
        <dbReference type="SAM" id="MobiDB-lite"/>
    </source>
</evidence>
<feature type="region of interest" description="Disordered" evidence="9">
    <location>
        <begin position="1"/>
        <end position="101"/>
    </location>
</feature>
<keyword evidence="4 8" id="KW-0418">Kinase</keyword>
<evidence type="ECO:0000256" key="6">
    <source>
        <dbReference type="ARBA" id="ARBA00036164"/>
    </source>
</evidence>
<evidence type="ECO:0000256" key="2">
    <source>
        <dbReference type="ARBA" id="ARBA00022679"/>
    </source>
</evidence>
<feature type="compositionally biased region" description="Basic residues" evidence="9">
    <location>
        <begin position="83"/>
        <end position="101"/>
    </location>
</feature>
<evidence type="ECO:0000256" key="4">
    <source>
        <dbReference type="ARBA" id="ARBA00022777"/>
    </source>
</evidence>
<protein>
    <recommendedName>
        <fullName evidence="8">Inositol polyphosphate multikinase</fullName>
        <ecNumber evidence="8">2.7.1.140</ecNumber>
        <ecNumber evidence="8">2.7.1.151</ecNumber>
    </recommendedName>
</protein>
<dbReference type="GO" id="GO:0005634">
    <property type="term" value="C:nucleus"/>
    <property type="evidence" value="ECO:0007669"/>
    <property type="project" value="TreeGrafter"/>
</dbReference>
<dbReference type="InterPro" id="IPR005522">
    <property type="entry name" value="IPK"/>
</dbReference>
<reference evidence="11" key="1">
    <citation type="journal article" date="2014" name="Science">
        <title>Ancient hybridizations among the ancestral genomes of bread wheat.</title>
        <authorList>
            <consortium name="International Wheat Genome Sequencing Consortium,"/>
            <person name="Marcussen T."/>
            <person name="Sandve S.R."/>
            <person name="Heier L."/>
            <person name="Spannagl M."/>
            <person name="Pfeifer M."/>
            <person name="Jakobsen K.S."/>
            <person name="Wulff B.B."/>
            <person name="Steuernagel B."/>
            <person name="Mayer K.F."/>
            <person name="Olsen O.A."/>
        </authorList>
    </citation>
    <scope>NUCLEOTIDE SEQUENCE [LARGE SCALE GENOMIC DNA]</scope>
    <source>
        <strain evidence="11">cv. AL8/78</strain>
    </source>
</reference>
<dbReference type="GO" id="GO:0032958">
    <property type="term" value="P:inositol phosphate biosynthetic process"/>
    <property type="evidence" value="ECO:0007669"/>
    <property type="project" value="InterPro"/>
</dbReference>
<evidence type="ECO:0000256" key="3">
    <source>
        <dbReference type="ARBA" id="ARBA00022741"/>
    </source>
</evidence>
<comment type="similarity">
    <text evidence="1 8">Belongs to the inositol phosphokinase (IPK) family.</text>
</comment>
<evidence type="ECO:0000256" key="7">
    <source>
        <dbReference type="ARBA" id="ARBA00036525"/>
    </source>
</evidence>
<dbReference type="GO" id="GO:0047326">
    <property type="term" value="F:inositol-1,3,4,6-tetrakisphosphate 5-kinase activity"/>
    <property type="evidence" value="ECO:0007669"/>
    <property type="project" value="RHEA"/>
</dbReference>
<dbReference type="EnsemblPlants" id="AET7Gv21033900.2">
    <property type="protein sequence ID" value="AET7Gv21033900.2"/>
    <property type="gene ID" value="AET7Gv21033900"/>
</dbReference>
<feature type="compositionally biased region" description="Polar residues" evidence="9">
    <location>
        <begin position="1"/>
        <end position="11"/>
    </location>
</feature>
<comment type="function">
    <text evidence="8">Inositol phosphate kinase with a broad substrate specificity.</text>
</comment>
<dbReference type="GO" id="GO:0008440">
    <property type="term" value="F:inositol-1,4,5-trisphosphate 3-kinase activity"/>
    <property type="evidence" value="ECO:0007669"/>
    <property type="project" value="TreeGrafter"/>
</dbReference>
<feature type="compositionally biased region" description="Basic residues" evidence="9">
    <location>
        <begin position="65"/>
        <end position="74"/>
    </location>
</feature>
<dbReference type="EC" id="2.7.1.140" evidence="8"/>
<dbReference type="Proteomes" id="UP000015105">
    <property type="component" value="Chromosome 7D"/>
</dbReference>
<evidence type="ECO:0000313" key="10">
    <source>
        <dbReference type="EnsemblPlants" id="AET7Gv21033900.2"/>
    </source>
</evidence>
<reference evidence="10" key="4">
    <citation type="submission" date="2019-03" db="UniProtKB">
        <authorList>
            <consortium name="EnsemblPlants"/>
        </authorList>
    </citation>
    <scope>IDENTIFICATION</scope>
</reference>
<keyword evidence="3 8" id="KW-0547">Nucleotide-binding</keyword>
<accession>A0A453SR03</accession>
<dbReference type="Gene3D" id="3.30.470.160">
    <property type="entry name" value="Inositol polyphosphate kinase"/>
    <property type="match status" value="1"/>
</dbReference>
<evidence type="ECO:0000256" key="5">
    <source>
        <dbReference type="ARBA" id="ARBA00022840"/>
    </source>
</evidence>
<keyword evidence="11" id="KW-1185">Reference proteome</keyword>
<dbReference type="STRING" id="200361.A0A453SR03"/>